<organism evidence="1 2">
    <name type="scientific">Phaseolus angularis</name>
    <name type="common">Azuki bean</name>
    <name type="synonym">Vigna angularis</name>
    <dbReference type="NCBI Taxonomy" id="3914"/>
    <lineage>
        <taxon>Eukaryota</taxon>
        <taxon>Viridiplantae</taxon>
        <taxon>Streptophyta</taxon>
        <taxon>Embryophyta</taxon>
        <taxon>Tracheophyta</taxon>
        <taxon>Spermatophyta</taxon>
        <taxon>Magnoliopsida</taxon>
        <taxon>eudicotyledons</taxon>
        <taxon>Gunneridae</taxon>
        <taxon>Pentapetalae</taxon>
        <taxon>rosids</taxon>
        <taxon>fabids</taxon>
        <taxon>Fabales</taxon>
        <taxon>Fabaceae</taxon>
        <taxon>Papilionoideae</taxon>
        <taxon>50 kb inversion clade</taxon>
        <taxon>NPAAA clade</taxon>
        <taxon>indigoferoid/millettioid clade</taxon>
        <taxon>Phaseoleae</taxon>
        <taxon>Vigna</taxon>
    </lineage>
</organism>
<accession>A0A0L9TX78</accession>
<sequence length="167" mass="18983">MSNTLKNSFLSNNFLNPDLLPQFSGDPRHMHNITSVNERRRQAAFVVARSGAGDGSWRREDHEAMVRRGHDDYARGPDSWRKGEAPFLFSFADSLHGERRRQTTFMVARSGAGGGSWGREDHNAMVRRGRGDCARTLVVLIRGAKGRLSFSFPLLLLCTMILRFWWC</sequence>
<evidence type="ECO:0000313" key="1">
    <source>
        <dbReference type="EMBL" id="KOM35193.1"/>
    </source>
</evidence>
<dbReference type="AlphaFoldDB" id="A0A0L9TX78"/>
<dbReference type="EMBL" id="CM003372">
    <property type="protein sequence ID" value="KOM35193.1"/>
    <property type="molecule type" value="Genomic_DNA"/>
</dbReference>
<evidence type="ECO:0000313" key="2">
    <source>
        <dbReference type="Proteomes" id="UP000053144"/>
    </source>
</evidence>
<proteinExistence type="predicted"/>
<gene>
    <name evidence="1" type="ORF">LR48_Vigan02g134300</name>
</gene>
<name>A0A0L9TX78_PHAAN</name>
<dbReference type="Proteomes" id="UP000053144">
    <property type="component" value="Chromosome 2"/>
</dbReference>
<protein>
    <submittedName>
        <fullName evidence="1">Uncharacterized protein</fullName>
    </submittedName>
</protein>
<dbReference type="Gramene" id="KOM35193">
    <property type="protein sequence ID" value="KOM35193"/>
    <property type="gene ID" value="LR48_Vigan02g134300"/>
</dbReference>
<reference evidence="2" key="1">
    <citation type="journal article" date="2015" name="Proc. Natl. Acad. Sci. U.S.A.">
        <title>Genome sequencing of adzuki bean (Vigna angularis) provides insight into high starch and low fat accumulation and domestication.</title>
        <authorList>
            <person name="Yang K."/>
            <person name="Tian Z."/>
            <person name="Chen C."/>
            <person name="Luo L."/>
            <person name="Zhao B."/>
            <person name="Wang Z."/>
            <person name="Yu L."/>
            <person name="Li Y."/>
            <person name="Sun Y."/>
            <person name="Li W."/>
            <person name="Chen Y."/>
            <person name="Li Y."/>
            <person name="Zhang Y."/>
            <person name="Ai D."/>
            <person name="Zhao J."/>
            <person name="Shang C."/>
            <person name="Ma Y."/>
            <person name="Wu B."/>
            <person name="Wang M."/>
            <person name="Gao L."/>
            <person name="Sun D."/>
            <person name="Zhang P."/>
            <person name="Guo F."/>
            <person name="Wang W."/>
            <person name="Li Y."/>
            <person name="Wang J."/>
            <person name="Varshney R.K."/>
            <person name="Wang J."/>
            <person name="Ling H.Q."/>
            <person name="Wan P."/>
        </authorList>
    </citation>
    <scope>NUCLEOTIDE SEQUENCE</scope>
    <source>
        <strain evidence="2">cv. Jingnong 6</strain>
    </source>
</reference>